<evidence type="ECO:0000313" key="2">
    <source>
        <dbReference type="Proteomes" id="UP001171945"/>
    </source>
</evidence>
<name>A0ABT7VT21_9GAMM</name>
<keyword evidence="2" id="KW-1185">Reference proteome</keyword>
<protein>
    <submittedName>
        <fullName evidence="1">Uncharacterized protein</fullName>
    </submittedName>
</protein>
<comment type="caution">
    <text evidence="1">The sequence shown here is derived from an EMBL/GenBank/DDBJ whole genome shotgun (WGS) entry which is preliminary data.</text>
</comment>
<gene>
    <name evidence="1" type="ORF">QUF54_05105</name>
</gene>
<reference evidence="1" key="1">
    <citation type="submission" date="2023-06" db="EMBL/GenBank/DDBJ databases">
        <title>Uncultivated large filamentous bacteria from sulfidic sediments reveal new species and different genomic features in energy metabolism and defense.</title>
        <authorList>
            <person name="Fonseca A."/>
        </authorList>
    </citation>
    <scope>NUCLEOTIDE SEQUENCE</scope>
    <source>
        <strain evidence="1">HSG4</strain>
    </source>
</reference>
<dbReference type="Proteomes" id="UP001171945">
    <property type="component" value="Unassembled WGS sequence"/>
</dbReference>
<proteinExistence type="predicted"/>
<accession>A0ABT7VT21</accession>
<evidence type="ECO:0000313" key="1">
    <source>
        <dbReference type="EMBL" id="MDM8562714.1"/>
    </source>
</evidence>
<sequence length="66" mass="7740">MMIESVLNMMENLSNYSGQLEKVEYFQLNDVDNFTVIIKLVFQKKTFFVLANKDDDSLELIQNTTQ</sequence>
<feature type="non-terminal residue" evidence="1">
    <location>
        <position position="66"/>
    </location>
</feature>
<dbReference type="EMBL" id="JAUCGM010000259">
    <property type="protein sequence ID" value="MDM8562714.1"/>
    <property type="molecule type" value="Genomic_DNA"/>
</dbReference>
<organism evidence="1 2">
    <name type="scientific">Candidatus Marithioploca araucensis</name>
    <dbReference type="NCBI Taxonomy" id="70273"/>
    <lineage>
        <taxon>Bacteria</taxon>
        <taxon>Pseudomonadati</taxon>
        <taxon>Pseudomonadota</taxon>
        <taxon>Gammaproteobacteria</taxon>
        <taxon>Thiotrichales</taxon>
        <taxon>Thiotrichaceae</taxon>
        <taxon>Candidatus Marithioploca</taxon>
    </lineage>
</organism>